<dbReference type="OrthoDB" id="7187474at2"/>
<dbReference type="EMBL" id="CP000927">
    <property type="protein sequence ID" value="ABZ69936.1"/>
    <property type="molecule type" value="Genomic_DNA"/>
</dbReference>
<dbReference type="SUPFAM" id="SSF50199">
    <property type="entry name" value="Staphylococcal nuclease"/>
    <property type="match status" value="1"/>
</dbReference>
<dbReference type="HOGENOM" id="CLU_1616028_0_0_5"/>
<dbReference type="InterPro" id="IPR035437">
    <property type="entry name" value="SNase_OB-fold_sf"/>
</dbReference>
<dbReference type="Gene3D" id="2.40.50.90">
    <property type="match status" value="1"/>
</dbReference>
<evidence type="ECO:0000313" key="1">
    <source>
        <dbReference type="EMBL" id="ABZ69936.1"/>
    </source>
</evidence>
<evidence type="ECO:0008006" key="2">
    <source>
        <dbReference type="Google" id="ProtNLM"/>
    </source>
</evidence>
<dbReference type="KEGG" id="cak:Caul_0805"/>
<reference evidence="1" key="1">
    <citation type="submission" date="2008-01" db="EMBL/GenBank/DDBJ databases">
        <title>Complete sequence of chromosome of Caulobacter sp. K31.</title>
        <authorList>
            <consortium name="US DOE Joint Genome Institute"/>
            <person name="Copeland A."/>
            <person name="Lucas S."/>
            <person name="Lapidus A."/>
            <person name="Barry K."/>
            <person name="Glavina del Rio T."/>
            <person name="Dalin E."/>
            <person name="Tice H."/>
            <person name="Pitluck S."/>
            <person name="Bruce D."/>
            <person name="Goodwin L."/>
            <person name="Thompson L.S."/>
            <person name="Brettin T."/>
            <person name="Detter J.C."/>
            <person name="Han C."/>
            <person name="Schmutz J."/>
            <person name="Larimer F."/>
            <person name="Land M."/>
            <person name="Hauser L."/>
            <person name="Kyrpides N."/>
            <person name="Kim E."/>
            <person name="Stephens C."/>
            <person name="Richardson P."/>
        </authorList>
    </citation>
    <scope>NUCLEOTIDE SEQUENCE [LARGE SCALE GENOMIC DNA]</scope>
    <source>
        <strain evidence="1">K31</strain>
    </source>
</reference>
<organism evidence="1">
    <name type="scientific">Caulobacter sp. (strain K31)</name>
    <dbReference type="NCBI Taxonomy" id="366602"/>
    <lineage>
        <taxon>Bacteria</taxon>
        <taxon>Pseudomonadati</taxon>
        <taxon>Pseudomonadota</taxon>
        <taxon>Alphaproteobacteria</taxon>
        <taxon>Caulobacterales</taxon>
        <taxon>Caulobacteraceae</taxon>
        <taxon>Caulobacter</taxon>
    </lineage>
</organism>
<gene>
    <name evidence="1" type="ordered locus">Caul_0805</name>
</gene>
<name>B0SUQ8_CAUSK</name>
<proteinExistence type="predicted"/>
<accession>B0SUQ8</accession>
<sequence precursor="true">MIRTSLIVLSLAVGLAGCQKTPDPPASIPLPPGLGDRVRLLSADAMVIDGRHVRLANAYAPQAVPDARCWAEATAALRALAWVRDKVKEARTITVEPVTGFDEFHRDLAIVSLDGVDLGQELYDHGLAARRTKALNGRFSWCDPISGKAAGAPPVSSLLDTGAR</sequence>
<protein>
    <recommendedName>
        <fullName evidence="2">Nuclease (SNase domain protein)</fullName>
    </recommendedName>
</protein>
<dbReference type="PROSITE" id="PS51257">
    <property type="entry name" value="PROKAR_LIPOPROTEIN"/>
    <property type="match status" value="1"/>
</dbReference>
<dbReference type="AlphaFoldDB" id="B0SUQ8"/>